<dbReference type="PANTHER" id="PTHR22603:SF66">
    <property type="entry name" value="ETHANOLAMINE KINASE"/>
    <property type="match status" value="1"/>
</dbReference>
<dbReference type="Proteomes" id="UP000887568">
    <property type="component" value="Unplaced"/>
</dbReference>
<dbReference type="RefSeq" id="XP_038072269.1">
    <property type="nucleotide sequence ID" value="XM_038216341.1"/>
</dbReference>
<accession>A0A914B8F6</accession>
<evidence type="ECO:0000313" key="7">
    <source>
        <dbReference type="Proteomes" id="UP000887568"/>
    </source>
</evidence>
<dbReference type="GO" id="GO:0004305">
    <property type="term" value="F:ethanolamine kinase activity"/>
    <property type="evidence" value="ECO:0007669"/>
    <property type="project" value="UniProtKB-EC"/>
</dbReference>
<dbReference type="Pfam" id="PF01633">
    <property type="entry name" value="Choline_kinase"/>
    <property type="match status" value="1"/>
</dbReference>
<keyword evidence="2" id="KW-1208">Phospholipid metabolism</keyword>
<keyword evidence="7" id="KW-1185">Reference proteome</keyword>
<dbReference type="AlphaFoldDB" id="A0A914B8F6"/>
<dbReference type="PANTHER" id="PTHR22603">
    <property type="entry name" value="CHOLINE/ETHANOALAMINE KINASE"/>
    <property type="match status" value="1"/>
</dbReference>
<dbReference type="OMA" id="HIDICLD"/>
<dbReference type="EC" id="2.7.1.82" evidence="5"/>
<dbReference type="InterPro" id="IPR011009">
    <property type="entry name" value="Kinase-like_dom_sf"/>
</dbReference>
<dbReference type="GeneID" id="119740853"/>
<evidence type="ECO:0000313" key="6">
    <source>
        <dbReference type="EnsemblMetazoa" id="XP_038072269.1"/>
    </source>
</evidence>
<comment type="pathway">
    <text evidence="3">Phospholipid metabolism; phosphatidylethanolamine biosynthesis; phosphatidylethanolamine from ethanolamine: step 1/3.</text>
</comment>
<evidence type="ECO:0000256" key="1">
    <source>
        <dbReference type="ARBA" id="ARBA00023209"/>
    </source>
</evidence>
<name>A0A914B8F6_PATMI</name>
<evidence type="ECO:0000256" key="5">
    <source>
        <dbReference type="ARBA" id="ARBA00038874"/>
    </source>
</evidence>
<protein>
    <recommendedName>
        <fullName evidence="5">ethanolamine kinase</fullName>
        <ecNumber evidence="5">2.7.1.82</ecNumber>
    </recommendedName>
</protein>
<dbReference type="Gene3D" id="3.30.200.20">
    <property type="entry name" value="Phosphorylase Kinase, domain 1"/>
    <property type="match status" value="1"/>
</dbReference>
<dbReference type="SUPFAM" id="SSF56112">
    <property type="entry name" value="Protein kinase-like (PK-like)"/>
    <property type="match status" value="1"/>
</dbReference>
<evidence type="ECO:0000256" key="4">
    <source>
        <dbReference type="ARBA" id="ARBA00038211"/>
    </source>
</evidence>
<dbReference type="EnsemblMetazoa" id="XM_038216341.1">
    <property type="protein sequence ID" value="XP_038072269.1"/>
    <property type="gene ID" value="LOC119740853"/>
</dbReference>
<comment type="similarity">
    <text evidence="4">Belongs to the choline/ethanolamine kinase family.</text>
</comment>
<sequence length="178" mass="20446">MSNGGVLRIDLTLDENNLEDGARKLLYLVRPEWNQEEINFKVFTSGISNKVVAGFRPEAKSDIVLIRIYGKNLDLLIDHETEIQTFAILHQSSQAGCGAKLYARYNNGLCYEYLPGVILDPKTVREERIYKLIIKEMIKMHSIKPQDGAVTSPCLFRLMDRWLSILPETFEGKEKQKR</sequence>
<organism evidence="6 7">
    <name type="scientific">Patiria miniata</name>
    <name type="common">Bat star</name>
    <name type="synonym">Asterina miniata</name>
    <dbReference type="NCBI Taxonomy" id="46514"/>
    <lineage>
        <taxon>Eukaryota</taxon>
        <taxon>Metazoa</taxon>
        <taxon>Echinodermata</taxon>
        <taxon>Eleutherozoa</taxon>
        <taxon>Asterozoa</taxon>
        <taxon>Asteroidea</taxon>
        <taxon>Valvatacea</taxon>
        <taxon>Valvatida</taxon>
        <taxon>Asterinidae</taxon>
        <taxon>Patiria</taxon>
    </lineage>
</organism>
<evidence type="ECO:0000256" key="2">
    <source>
        <dbReference type="ARBA" id="ARBA00023264"/>
    </source>
</evidence>
<keyword evidence="1" id="KW-0444">Lipid biosynthesis</keyword>
<dbReference type="GO" id="GO:0006646">
    <property type="term" value="P:phosphatidylethanolamine biosynthetic process"/>
    <property type="evidence" value="ECO:0007669"/>
    <property type="project" value="TreeGrafter"/>
</dbReference>
<dbReference type="OrthoDB" id="10267235at2759"/>
<keyword evidence="1" id="KW-0443">Lipid metabolism</keyword>
<reference evidence="6" key="1">
    <citation type="submission" date="2022-11" db="UniProtKB">
        <authorList>
            <consortium name="EnsemblMetazoa"/>
        </authorList>
    </citation>
    <scope>IDENTIFICATION</scope>
</reference>
<dbReference type="GO" id="GO:0005737">
    <property type="term" value="C:cytoplasm"/>
    <property type="evidence" value="ECO:0007669"/>
    <property type="project" value="TreeGrafter"/>
</dbReference>
<evidence type="ECO:0000256" key="3">
    <source>
        <dbReference type="ARBA" id="ARBA00037883"/>
    </source>
</evidence>
<keyword evidence="1" id="KW-0594">Phospholipid biosynthesis</keyword>
<proteinExistence type="inferred from homology"/>